<name>A0A6A5ER64_PERFL</name>
<proteinExistence type="predicted"/>
<keyword evidence="2" id="KW-1185">Reference proteome</keyword>
<dbReference type="AlphaFoldDB" id="A0A6A5ER64"/>
<reference evidence="1 2" key="1">
    <citation type="submission" date="2019-06" db="EMBL/GenBank/DDBJ databases">
        <title>A chromosome-scale genome assembly of the European perch, Perca fluviatilis.</title>
        <authorList>
            <person name="Roques C."/>
            <person name="Zahm M."/>
            <person name="Cabau C."/>
            <person name="Klopp C."/>
            <person name="Bouchez O."/>
            <person name="Donnadieu C."/>
            <person name="Kuhl H."/>
            <person name="Gislard M."/>
            <person name="Guendouz S."/>
            <person name="Journot L."/>
            <person name="Haffray P."/>
            <person name="Bestin A."/>
            <person name="Morvezen R."/>
            <person name="Feron R."/>
            <person name="Wen M."/>
            <person name="Jouanno E."/>
            <person name="Herpin A."/>
            <person name="Schartl M."/>
            <person name="Postlethwait J."/>
            <person name="Schaerlinger B."/>
            <person name="Chardard D."/>
            <person name="Lecocq T."/>
            <person name="Poncet C."/>
            <person name="Jaffrelo L."/>
            <person name="Lampietro C."/>
            <person name="Guiguen Y."/>
        </authorList>
    </citation>
    <scope>NUCLEOTIDE SEQUENCE [LARGE SCALE GENOMIC DNA]</scope>
    <source>
        <tissue evidence="1">Blood</tissue>
    </source>
</reference>
<evidence type="ECO:0000313" key="2">
    <source>
        <dbReference type="Proteomes" id="UP000465112"/>
    </source>
</evidence>
<feature type="non-terminal residue" evidence="1">
    <location>
        <position position="1"/>
    </location>
</feature>
<evidence type="ECO:0000313" key="1">
    <source>
        <dbReference type="EMBL" id="KAF1383490.1"/>
    </source>
</evidence>
<sequence>LSLSLPLSISLYRSAFFLSPLPFLSIPPLRDGVCRCCSGCRGLTCTQREDPPAPPLPSSDLLHIPRVSLLTVSSTTASASQLSPHPTTPRAGVWELGPWGWRESTSCFAGELCRISYALPRNPMTGWISTFLSACAPADNIG</sequence>
<protein>
    <submittedName>
        <fullName evidence="1">Uncharacterized protein</fullName>
    </submittedName>
</protein>
<dbReference type="Proteomes" id="UP000465112">
    <property type="component" value="Chromosome 11"/>
</dbReference>
<comment type="caution">
    <text evidence="1">The sequence shown here is derived from an EMBL/GenBank/DDBJ whole genome shotgun (WGS) entry which is preliminary data.</text>
</comment>
<accession>A0A6A5ER64</accession>
<organism evidence="1 2">
    <name type="scientific">Perca fluviatilis</name>
    <name type="common">European perch</name>
    <dbReference type="NCBI Taxonomy" id="8168"/>
    <lineage>
        <taxon>Eukaryota</taxon>
        <taxon>Metazoa</taxon>
        <taxon>Chordata</taxon>
        <taxon>Craniata</taxon>
        <taxon>Vertebrata</taxon>
        <taxon>Euteleostomi</taxon>
        <taxon>Actinopterygii</taxon>
        <taxon>Neopterygii</taxon>
        <taxon>Teleostei</taxon>
        <taxon>Neoteleostei</taxon>
        <taxon>Acanthomorphata</taxon>
        <taxon>Eupercaria</taxon>
        <taxon>Perciformes</taxon>
        <taxon>Percoidei</taxon>
        <taxon>Percidae</taxon>
        <taxon>Percinae</taxon>
        <taxon>Perca</taxon>
    </lineage>
</organism>
<dbReference type="EMBL" id="VHII01000011">
    <property type="protein sequence ID" value="KAF1383490.1"/>
    <property type="molecule type" value="Genomic_DNA"/>
</dbReference>
<gene>
    <name evidence="1" type="ORF">PFLUV_G00132430</name>
</gene>